<keyword evidence="5" id="KW-0460">Magnesium</keyword>
<protein>
    <recommendedName>
        <fullName evidence="1">RNA-directed DNA polymerase</fullName>
        <ecNumber evidence="1">2.7.7.49</ecNumber>
    </recommendedName>
</protein>
<evidence type="ECO:0000256" key="6">
    <source>
        <dbReference type="ARBA" id="ARBA00022918"/>
    </source>
</evidence>
<feature type="region of interest" description="Disordered" evidence="10">
    <location>
        <begin position="1"/>
        <end position="29"/>
    </location>
</feature>
<evidence type="ECO:0000313" key="12">
    <source>
        <dbReference type="EMBL" id="CAE6868085.1"/>
    </source>
</evidence>
<dbReference type="RefSeq" id="WP_234488425.1">
    <property type="nucleotide sequence ID" value="NZ_JAAGER010000224.1"/>
</dbReference>
<keyword evidence="2" id="KW-0808">Transferase</keyword>
<dbReference type="NCBIfam" id="TIGR04416">
    <property type="entry name" value="group_II_RT_mat"/>
    <property type="match status" value="1"/>
</dbReference>
<name>A0ABM8T896_9BURK</name>
<dbReference type="InterPro" id="IPR000477">
    <property type="entry name" value="RT_dom"/>
</dbReference>
<evidence type="ECO:0000256" key="3">
    <source>
        <dbReference type="ARBA" id="ARBA00022695"/>
    </source>
</evidence>
<dbReference type="InterPro" id="IPR013597">
    <property type="entry name" value="Mat_intron_G2"/>
</dbReference>
<evidence type="ECO:0000256" key="7">
    <source>
        <dbReference type="ARBA" id="ARBA00023118"/>
    </source>
</evidence>
<dbReference type="InterPro" id="IPR030931">
    <property type="entry name" value="Group_II_RT_mat"/>
</dbReference>
<evidence type="ECO:0000256" key="4">
    <source>
        <dbReference type="ARBA" id="ARBA00022723"/>
    </source>
</evidence>
<evidence type="ECO:0000256" key="5">
    <source>
        <dbReference type="ARBA" id="ARBA00022842"/>
    </source>
</evidence>
<proteinExistence type="inferred from homology"/>
<accession>A0ABM8T896</accession>
<dbReference type="Pfam" id="PF08388">
    <property type="entry name" value="GIIM"/>
    <property type="match status" value="1"/>
</dbReference>
<keyword evidence="3" id="KW-0548">Nucleotidyltransferase</keyword>
<dbReference type="SUPFAM" id="SSF56672">
    <property type="entry name" value="DNA/RNA polymerases"/>
    <property type="match status" value="1"/>
</dbReference>
<reference evidence="12 13" key="1">
    <citation type="submission" date="2021-02" db="EMBL/GenBank/DDBJ databases">
        <authorList>
            <person name="Vanwijnsberghe S."/>
        </authorList>
    </citation>
    <scope>NUCLEOTIDE SEQUENCE [LARGE SCALE GENOMIC DNA]</scope>
    <source>
        <strain evidence="12 13">R-69658</strain>
    </source>
</reference>
<feature type="domain" description="Reverse transcriptase" evidence="11">
    <location>
        <begin position="99"/>
        <end position="338"/>
    </location>
</feature>
<comment type="catalytic activity">
    <reaction evidence="9">
        <text>DNA(n) + a 2'-deoxyribonucleoside 5'-triphosphate = DNA(n+1) + diphosphate</text>
        <dbReference type="Rhea" id="RHEA:22508"/>
        <dbReference type="Rhea" id="RHEA-COMP:17339"/>
        <dbReference type="Rhea" id="RHEA-COMP:17340"/>
        <dbReference type="ChEBI" id="CHEBI:33019"/>
        <dbReference type="ChEBI" id="CHEBI:61560"/>
        <dbReference type="ChEBI" id="CHEBI:173112"/>
        <dbReference type="EC" id="2.7.7.49"/>
    </reaction>
</comment>
<dbReference type="PANTHER" id="PTHR34047:SF3">
    <property type="entry name" value="BLR2052 PROTEIN"/>
    <property type="match status" value="1"/>
</dbReference>
<dbReference type="EMBL" id="CAJNAU010000224">
    <property type="protein sequence ID" value="CAE6868085.1"/>
    <property type="molecule type" value="Genomic_DNA"/>
</dbReference>
<evidence type="ECO:0000256" key="2">
    <source>
        <dbReference type="ARBA" id="ARBA00022679"/>
    </source>
</evidence>
<keyword evidence="7" id="KW-0051">Antiviral defense</keyword>
<dbReference type="PROSITE" id="PS50878">
    <property type="entry name" value="RT_POL"/>
    <property type="match status" value="1"/>
</dbReference>
<evidence type="ECO:0000313" key="13">
    <source>
        <dbReference type="Proteomes" id="UP000674425"/>
    </source>
</evidence>
<organism evidence="12 13">
    <name type="scientific">Paraburkholderia aspalathi</name>
    <dbReference type="NCBI Taxonomy" id="1324617"/>
    <lineage>
        <taxon>Bacteria</taxon>
        <taxon>Pseudomonadati</taxon>
        <taxon>Pseudomonadota</taxon>
        <taxon>Betaproteobacteria</taxon>
        <taxon>Burkholderiales</taxon>
        <taxon>Burkholderiaceae</taxon>
        <taxon>Paraburkholderia</taxon>
    </lineage>
</organism>
<comment type="caution">
    <text evidence="12">The sequence shown here is derived from an EMBL/GenBank/DDBJ whole genome shotgun (WGS) entry which is preliminary data.</text>
</comment>
<dbReference type="InterPro" id="IPR000123">
    <property type="entry name" value="Reverse_transcriptase_msDNA"/>
</dbReference>
<evidence type="ECO:0000256" key="8">
    <source>
        <dbReference type="ARBA" id="ARBA00034120"/>
    </source>
</evidence>
<dbReference type="Pfam" id="PF00078">
    <property type="entry name" value="RVT_1"/>
    <property type="match status" value="1"/>
</dbReference>
<evidence type="ECO:0000256" key="9">
    <source>
        <dbReference type="ARBA" id="ARBA00048173"/>
    </source>
</evidence>
<keyword evidence="4" id="KW-0479">Metal-binding</keyword>
<evidence type="ECO:0000259" key="11">
    <source>
        <dbReference type="PROSITE" id="PS50878"/>
    </source>
</evidence>
<gene>
    <name evidence="12" type="ORF">R69658_07983</name>
</gene>
<keyword evidence="13" id="KW-1185">Reference proteome</keyword>
<keyword evidence="6" id="KW-0695">RNA-directed DNA polymerase</keyword>
<evidence type="ECO:0000256" key="10">
    <source>
        <dbReference type="SAM" id="MobiDB-lite"/>
    </source>
</evidence>
<dbReference type="Proteomes" id="UP000674425">
    <property type="component" value="Unassembled WGS sequence"/>
</dbReference>
<sequence length="469" mass="53628">MSARVPMRGTGTEQAVVAEKDRNGSGAKGLPYRAEAEATTVGGDVNGRIVEATAKPLPISKRQVWEAYKLVRAKGGAAGVDGQTLEEFEEDVGNNLYKLWNRLASGSYMPPAVKRVEIPKAGGGIRPLGVPAVSDRIAQTVIKQVVEPIVDPLFHEDSYGYRPGKSARQALAQTRKRCWKYAWVVEIDIKGFFDNIDWELLLRAVRRHISERWVVMYIERWLKAPVQMPDGEVQLRTHGTPQGGVVSPILANLFLHYAFDKWMQRHHEDIPFERYADDAVCHCHSLARARMLVDQLRDRFAQCGLELHPQKTRVVYCKDADRRGDYPDTSFDFLGFTFRPRLSKNRHGKTFVNFSPAVSVKAAKSIRQEVRSWNLQIRSDKALDDLARMFNATIRGWVNYYGAFYKSALYPTLRQIDRKLVLWATRKFKRLRGHRRRASHWLERIARKHTRLFAHWPLLWGPASVGRAG</sequence>
<dbReference type="InterPro" id="IPR043502">
    <property type="entry name" value="DNA/RNA_pol_sf"/>
</dbReference>
<dbReference type="EC" id="2.7.7.49" evidence="1"/>
<comment type="similarity">
    <text evidence="8">Belongs to the bacterial reverse transcriptase family.</text>
</comment>
<evidence type="ECO:0000256" key="1">
    <source>
        <dbReference type="ARBA" id="ARBA00012493"/>
    </source>
</evidence>
<dbReference type="CDD" id="cd01651">
    <property type="entry name" value="RT_G2_intron"/>
    <property type="match status" value="1"/>
</dbReference>
<dbReference type="PRINTS" id="PR00866">
    <property type="entry name" value="RNADNAPOLMS"/>
</dbReference>
<dbReference type="InterPro" id="IPR051083">
    <property type="entry name" value="GrpII_Intron_Splice-Mob/Def"/>
</dbReference>
<dbReference type="PANTHER" id="PTHR34047">
    <property type="entry name" value="NUCLEAR INTRON MATURASE 1, MITOCHONDRIAL-RELATED"/>
    <property type="match status" value="1"/>
</dbReference>